<feature type="compositionally biased region" description="Polar residues" evidence="1">
    <location>
        <begin position="762"/>
        <end position="782"/>
    </location>
</feature>
<dbReference type="AlphaFoldDB" id="A0AAW0UW43"/>
<dbReference type="InterPro" id="IPR012677">
    <property type="entry name" value="Nucleotide-bd_a/b_plait_sf"/>
</dbReference>
<feature type="compositionally biased region" description="Basic residues" evidence="1">
    <location>
        <begin position="691"/>
        <end position="703"/>
    </location>
</feature>
<feature type="compositionally biased region" description="Polar residues" evidence="1">
    <location>
        <begin position="531"/>
        <end position="544"/>
    </location>
</feature>
<feature type="compositionally biased region" description="Polar residues" evidence="1">
    <location>
        <begin position="976"/>
        <end position="986"/>
    </location>
</feature>
<dbReference type="EMBL" id="JARAKH010000004">
    <property type="protein sequence ID" value="KAK8404352.1"/>
    <property type="molecule type" value="Genomic_DNA"/>
</dbReference>
<feature type="compositionally biased region" description="Basic and acidic residues" evidence="1">
    <location>
        <begin position="751"/>
        <end position="761"/>
    </location>
</feature>
<dbReference type="GO" id="GO:0003676">
    <property type="term" value="F:nucleic acid binding"/>
    <property type="evidence" value="ECO:0007669"/>
    <property type="project" value="UniProtKB-UniRule"/>
</dbReference>
<feature type="compositionally biased region" description="Polar residues" evidence="1">
    <location>
        <begin position="270"/>
        <end position="279"/>
    </location>
</feature>
<accession>A0AAW0UW43</accession>
<feature type="domain" description="R3H" evidence="2">
    <location>
        <begin position="37"/>
        <end position="104"/>
    </location>
</feature>
<gene>
    <name evidence="3" type="ORF">O3P69_007574</name>
</gene>
<organism evidence="3 4">
    <name type="scientific">Scylla paramamosain</name>
    <name type="common">Mud crab</name>
    <dbReference type="NCBI Taxonomy" id="85552"/>
    <lineage>
        <taxon>Eukaryota</taxon>
        <taxon>Metazoa</taxon>
        <taxon>Ecdysozoa</taxon>
        <taxon>Arthropoda</taxon>
        <taxon>Crustacea</taxon>
        <taxon>Multicrustacea</taxon>
        <taxon>Malacostraca</taxon>
        <taxon>Eumalacostraca</taxon>
        <taxon>Eucarida</taxon>
        <taxon>Decapoda</taxon>
        <taxon>Pleocyemata</taxon>
        <taxon>Brachyura</taxon>
        <taxon>Eubrachyura</taxon>
        <taxon>Portunoidea</taxon>
        <taxon>Portunidae</taxon>
        <taxon>Portuninae</taxon>
        <taxon>Scylla</taxon>
    </lineage>
</organism>
<name>A0AAW0UW43_SCYPA</name>
<keyword evidence="4" id="KW-1185">Reference proteome</keyword>
<dbReference type="InterPro" id="IPR001374">
    <property type="entry name" value="R3H_dom"/>
</dbReference>
<feature type="region of interest" description="Disordered" evidence="1">
    <location>
        <begin position="89"/>
        <end position="1021"/>
    </location>
</feature>
<feature type="compositionally biased region" description="Basic and acidic residues" evidence="1">
    <location>
        <begin position="209"/>
        <end position="225"/>
    </location>
</feature>
<feature type="compositionally biased region" description="Polar residues" evidence="1">
    <location>
        <begin position="385"/>
        <end position="397"/>
    </location>
</feature>
<sequence length="1235" mass="137835">MPWLVTSTAMPPVSWPSLMMIFKLATYISGRYLSGEDEAFLELVFEELRVFQQHSRGHRALLFPAVDPHHRYLIHSTVQDHFPALTSVSVGEGDQRRTAVSFRSGPSPPDSPLVGHNHTREEGHRPAGAPHHDLDRRKECMQPTAQPPKQEEERQPQHSIHKQQQQQQQQQQQAQHKPQKQKQVQAHSSTEKPQSRVQQEAVRPPAEPPHARQGEKQPRKEEKPQQRQTQRSHQAPRFRSHSSSSSHSRQRQWRNSVSPQHRRPPPCDATQDTSGQQGKATAEETHSKKRRNRKNKRQKDKAEQQEKPSSDHVNSREKQTNRQNTEPGHSRHTETVTVGGQGKVSDNPNGAVPGRVTRRAEWTSSAGVGEGGIRKKCKSVEESGVTRNNTRSNTDAGTNEEWERRLYSGGGSSSLTTSPTRQDPQAMPITMPPEMSNNRRRVGKAAAQIYRPPPARGSHEEMSPGHHPHAPAQSRSGPQEPLGYHTYPVIGRQRTDSECSTATNASDFYGKNRGRRPDQVLYVPRGRRHVPSSTSGSARATPTPLQDLEPLPRPPSPTYSICSIASEYSGRNRYGRQGSQASLFDGETEGRVRGKPPQVKGEFSGRETSAGNHRHQKGGNGNGRFSNETYQLIERCLNQDTESARSKDRPGPSEYHKGQGGRKSPAPLRDAQHSIHSKENIMAPQAESGRRAKKRRSRRRHSRSREPSSEHHNRARMGEQLPRTPTPSRGGSGSEQRAGSCERIFYNSSYERQDRGYDNYDRYSSSRTNSRNPSLERTTHVPNLNWRAGGIGGSNPMTPNKGSPPYCPPRFRNSSGKPPSGRLGSLPNVALDLGESGGPSKDTMEHCHTLPVHLPSTHREEPSPCTTPANTTPSKSKQDTPRLSLDNSMTSSWGDSMALLDISDVESPSQSQEIKTPSKESLNSPARSPVMSSEPSPCSSPAHPVESSIQDTADHSTFNQTNTDHSDTQLDHRDTNQTNTDYSSNPDPLPADTWDQNQTESPASPREAAPPPHTEEHEKKASKKFAFNWADETEDSWDSLYDDSGECLDPDLKQQLNDTLGKVKLEKPVNDYCRFQPRSEAEMNEDDYAHVIEIYDFPTSFKTQDLMMVFGQFLSAGFDVKWVDDTHALGIFSTSLMAAEALGLRHPFLKTRSLSNATKSSRAKAMRITDALLPYKPRPATSAALARRLVSGALGLKVNISREVREAERQKLKDAKARKRLEAKQKMDAWEGNLT</sequence>
<feature type="compositionally biased region" description="Polar residues" evidence="1">
    <location>
        <begin position="885"/>
        <end position="894"/>
    </location>
</feature>
<evidence type="ECO:0000259" key="2">
    <source>
        <dbReference type="PROSITE" id="PS51061"/>
    </source>
</evidence>
<dbReference type="PANTHER" id="PTHR21678:SF0">
    <property type="entry name" value="C3H1-TYPE DOMAIN-CONTAINING PROTEIN"/>
    <property type="match status" value="1"/>
</dbReference>
<feature type="compositionally biased region" description="Polar residues" evidence="1">
    <location>
        <begin position="726"/>
        <end position="737"/>
    </location>
</feature>
<feature type="compositionally biased region" description="Low complexity" evidence="1">
    <location>
        <begin position="162"/>
        <end position="187"/>
    </location>
</feature>
<dbReference type="InterPro" id="IPR036867">
    <property type="entry name" value="R3H_dom_sf"/>
</dbReference>
<feature type="compositionally biased region" description="Basic and acidic residues" evidence="1">
    <location>
        <begin position="118"/>
        <end position="140"/>
    </location>
</feature>
<feature type="compositionally biased region" description="Polar residues" evidence="1">
    <location>
        <begin position="947"/>
        <end position="963"/>
    </location>
</feature>
<dbReference type="InterPro" id="IPR039884">
    <property type="entry name" value="R3HC1/R3HCL"/>
</dbReference>
<dbReference type="SUPFAM" id="SSF82708">
    <property type="entry name" value="R3H domain"/>
    <property type="match status" value="1"/>
</dbReference>
<dbReference type="Proteomes" id="UP001487740">
    <property type="component" value="Unassembled WGS sequence"/>
</dbReference>
<feature type="compositionally biased region" description="Basic and acidic residues" evidence="1">
    <location>
        <begin position="300"/>
        <end position="320"/>
    </location>
</feature>
<dbReference type="PROSITE" id="PS51061">
    <property type="entry name" value="R3H"/>
    <property type="match status" value="1"/>
</dbReference>
<feature type="compositionally biased region" description="Basic and acidic residues" evidence="1">
    <location>
        <begin position="670"/>
        <end position="679"/>
    </location>
</feature>
<feature type="compositionally biased region" description="Polar residues" evidence="1">
    <location>
        <begin position="906"/>
        <end position="939"/>
    </location>
</feature>
<dbReference type="Pfam" id="PF01424">
    <property type="entry name" value="R3H"/>
    <property type="match status" value="1"/>
</dbReference>
<evidence type="ECO:0000256" key="1">
    <source>
        <dbReference type="SAM" id="MobiDB-lite"/>
    </source>
</evidence>
<feature type="compositionally biased region" description="Basic and acidic residues" evidence="1">
    <location>
        <begin position="642"/>
        <end position="657"/>
    </location>
</feature>
<protein>
    <recommendedName>
        <fullName evidence="2">R3H domain-containing protein</fullName>
    </recommendedName>
</protein>
<evidence type="ECO:0000313" key="4">
    <source>
        <dbReference type="Proteomes" id="UP001487740"/>
    </source>
</evidence>
<feature type="compositionally biased region" description="Polar residues" evidence="1">
    <location>
        <begin position="864"/>
        <end position="875"/>
    </location>
</feature>
<comment type="caution">
    <text evidence="3">The sequence shown here is derived from an EMBL/GenBank/DDBJ whole genome shotgun (WGS) entry which is preliminary data.</text>
</comment>
<dbReference type="PANTHER" id="PTHR21678">
    <property type="entry name" value="GROWTH INHIBITION AND DIFFERENTIATION RELATED PROTEIN 88"/>
    <property type="match status" value="1"/>
</dbReference>
<feature type="compositionally biased region" description="Basic residues" evidence="1">
    <location>
        <begin position="287"/>
        <end position="299"/>
    </location>
</feature>
<feature type="compositionally biased region" description="Basic and acidic residues" evidence="1">
    <location>
        <begin position="964"/>
        <end position="975"/>
    </location>
</feature>
<reference evidence="3 4" key="1">
    <citation type="submission" date="2023-03" db="EMBL/GenBank/DDBJ databases">
        <title>High-quality genome of Scylla paramamosain provides insights in environmental adaptation.</title>
        <authorList>
            <person name="Zhang L."/>
        </authorList>
    </citation>
    <scope>NUCLEOTIDE SEQUENCE [LARGE SCALE GENOMIC DNA]</scope>
    <source>
        <strain evidence="3">LZ_2023a</strain>
        <tissue evidence="3">Muscle</tissue>
    </source>
</reference>
<evidence type="ECO:0000313" key="3">
    <source>
        <dbReference type="EMBL" id="KAK8404352.1"/>
    </source>
</evidence>
<proteinExistence type="predicted"/>
<dbReference type="Gene3D" id="3.30.70.330">
    <property type="match status" value="1"/>
</dbReference>